<proteinExistence type="inferred from homology"/>
<feature type="active site" evidence="5 6">
    <location>
        <position position="292"/>
    </location>
</feature>
<dbReference type="GO" id="GO:0050568">
    <property type="term" value="F:protein-glutamine glutaminase activity"/>
    <property type="evidence" value="ECO:0007669"/>
    <property type="project" value="UniProtKB-UniRule"/>
</dbReference>
<dbReference type="GO" id="GO:0008984">
    <property type="term" value="F:protein-glutamate methylesterase activity"/>
    <property type="evidence" value="ECO:0007669"/>
    <property type="project" value="UniProtKB-UniRule"/>
</dbReference>
<dbReference type="EMBL" id="MAAO01000008">
    <property type="protein sequence ID" value="OUR95535.1"/>
    <property type="molecule type" value="Genomic_DNA"/>
</dbReference>
<name>A0A1Y5F553_9BACT</name>
<dbReference type="PANTHER" id="PTHR42872:SF6">
    <property type="entry name" value="PROTEIN-GLUTAMATE METHYLESTERASE_PROTEIN-GLUTAMINE GLUTAMINASE"/>
    <property type="match status" value="1"/>
</dbReference>
<evidence type="ECO:0000313" key="10">
    <source>
        <dbReference type="EMBL" id="OUR95535.1"/>
    </source>
</evidence>
<dbReference type="PIRSF" id="PIRSF000876">
    <property type="entry name" value="RR_chemtxs_CheB"/>
    <property type="match status" value="1"/>
</dbReference>
<keyword evidence="2 5" id="KW-0145">Chemotaxis</keyword>
<organism evidence="10 11">
    <name type="scientific">Halobacteriovorax marinus</name>
    <dbReference type="NCBI Taxonomy" id="97084"/>
    <lineage>
        <taxon>Bacteria</taxon>
        <taxon>Pseudomonadati</taxon>
        <taxon>Bdellovibrionota</taxon>
        <taxon>Bacteriovoracia</taxon>
        <taxon>Bacteriovoracales</taxon>
        <taxon>Halobacteriovoraceae</taxon>
        <taxon>Halobacteriovorax</taxon>
    </lineage>
</organism>
<evidence type="ECO:0000256" key="4">
    <source>
        <dbReference type="ARBA" id="ARBA00048267"/>
    </source>
</evidence>
<dbReference type="InterPro" id="IPR000673">
    <property type="entry name" value="Sig_transdc_resp-reg_Me-estase"/>
</dbReference>
<evidence type="ECO:0000256" key="3">
    <source>
        <dbReference type="ARBA" id="ARBA00022801"/>
    </source>
</evidence>
<dbReference type="EC" id="3.5.1.44" evidence="5"/>
<feature type="modified residue" description="4-aspartylphosphate" evidence="5 7">
    <location>
        <position position="62"/>
    </location>
</feature>
<keyword evidence="3 5" id="KW-0378">Hydrolase</keyword>
<feature type="active site" evidence="5 6">
    <location>
        <position position="194"/>
    </location>
</feature>
<dbReference type="InterPro" id="IPR035909">
    <property type="entry name" value="CheB_C"/>
</dbReference>
<comment type="catalytic activity">
    <reaction evidence="4 5">
        <text>[protein]-L-glutamate 5-O-methyl ester + H2O = L-glutamyl-[protein] + methanol + H(+)</text>
        <dbReference type="Rhea" id="RHEA:23236"/>
        <dbReference type="Rhea" id="RHEA-COMP:10208"/>
        <dbReference type="Rhea" id="RHEA-COMP:10311"/>
        <dbReference type="ChEBI" id="CHEBI:15377"/>
        <dbReference type="ChEBI" id="CHEBI:15378"/>
        <dbReference type="ChEBI" id="CHEBI:17790"/>
        <dbReference type="ChEBI" id="CHEBI:29973"/>
        <dbReference type="ChEBI" id="CHEBI:82795"/>
        <dbReference type="EC" id="3.1.1.61"/>
    </reaction>
</comment>
<evidence type="ECO:0000259" key="8">
    <source>
        <dbReference type="PROSITE" id="PS50110"/>
    </source>
</evidence>
<dbReference type="InterPro" id="IPR011006">
    <property type="entry name" value="CheY-like_superfamily"/>
</dbReference>
<evidence type="ECO:0000256" key="1">
    <source>
        <dbReference type="ARBA" id="ARBA00022490"/>
    </source>
</evidence>
<evidence type="ECO:0000256" key="5">
    <source>
        <dbReference type="HAMAP-Rule" id="MF_00099"/>
    </source>
</evidence>
<dbReference type="HAMAP" id="MF_00099">
    <property type="entry name" value="CheB_chemtxs"/>
    <property type="match status" value="1"/>
</dbReference>
<feature type="domain" description="Response regulatory" evidence="8">
    <location>
        <begin position="11"/>
        <end position="128"/>
    </location>
</feature>
<dbReference type="Gene3D" id="3.40.50.2300">
    <property type="match status" value="1"/>
</dbReference>
<dbReference type="SMART" id="SM00448">
    <property type="entry name" value="REC"/>
    <property type="match status" value="1"/>
</dbReference>
<comment type="function">
    <text evidence="5">Involved in chemotaxis. Part of a chemotaxis signal transduction system that modulates chemotaxis in response to various stimuli. Catalyzes the demethylation of specific methylglutamate residues introduced into the chemoreceptors (methyl-accepting chemotaxis proteins or MCP) by CheR. Also mediates the irreversible deamidation of specific glutamine residues to glutamic acid.</text>
</comment>
<dbReference type="InterPro" id="IPR008248">
    <property type="entry name" value="CheB-like"/>
</dbReference>
<dbReference type="EC" id="3.1.1.61" evidence="5"/>
<evidence type="ECO:0000313" key="11">
    <source>
        <dbReference type="Proteomes" id="UP000196531"/>
    </source>
</evidence>
<evidence type="ECO:0000259" key="9">
    <source>
        <dbReference type="PROSITE" id="PS50122"/>
    </source>
</evidence>
<protein>
    <recommendedName>
        <fullName evidence="5">Protein-glutamate methylesterase/protein-glutamine glutaminase</fullName>
        <ecNumber evidence="5">3.1.1.61</ecNumber>
        <ecNumber evidence="5">3.5.1.44</ecNumber>
    </recommendedName>
</protein>
<dbReference type="Pfam" id="PF01339">
    <property type="entry name" value="CheB_methylest"/>
    <property type="match status" value="1"/>
</dbReference>
<dbReference type="AlphaFoldDB" id="A0A1Y5F553"/>
<keyword evidence="1 5" id="KW-0963">Cytoplasm</keyword>
<evidence type="ECO:0000256" key="7">
    <source>
        <dbReference type="PROSITE-ProRule" id="PRU00169"/>
    </source>
</evidence>
<comment type="caution">
    <text evidence="10">The sequence shown here is derived from an EMBL/GenBank/DDBJ whole genome shotgun (WGS) entry which is preliminary data.</text>
</comment>
<dbReference type="SUPFAM" id="SSF52738">
    <property type="entry name" value="Methylesterase CheB, C-terminal domain"/>
    <property type="match status" value="1"/>
</dbReference>
<comment type="subcellular location">
    <subcellularLocation>
        <location evidence="5">Cytoplasm</location>
    </subcellularLocation>
</comment>
<dbReference type="Gene3D" id="3.40.50.180">
    <property type="entry name" value="Methylesterase CheB, C-terminal domain"/>
    <property type="match status" value="1"/>
</dbReference>
<dbReference type="CDD" id="cd16432">
    <property type="entry name" value="CheB_Rec"/>
    <property type="match status" value="1"/>
</dbReference>
<feature type="domain" description="CheB-type methylesterase" evidence="9">
    <location>
        <begin position="162"/>
        <end position="348"/>
    </location>
</feature>
<evidence type="ECO:0000256" key="2">
    <source>
        <dbReference type="ARBA" id="ARBA00022500"/>
    </source>
</evidence>
<dbReference type="Proteomes" id="UP000196531">
    <property type="component" value="Unassembled WGS sequence"/>
</dbReference>
<dbReference type="CDD" id="cd17541">
    <property type="entry name" value="REC_CheB-like"/>
    <property type="match status" value="1"/>
</dbReference>
<dbReference type="SUPFAM" id="SSF52172">
    <property type="entry name" value="CheY-like"/>
    <property type="match status" value="1"/>
</dbReference>
<accession>A0A1Y5F553</accession>
<comment type="similarity">
    <text evidence="5">Belongs to the CheB family.</text>
</comment>
<dbReference type="GO" id="GO:0006935">
    <property type="term" value="P:chemotaxis"/>
    <property type="evidence" value="ECO:0007669"/>
    <property type="project" value="UniProtKB-UniRule"/>
</dbReference>
<comment type="PTM">
    <text evidence="5">Phosphorylated by CheA. Phosphorylation of the N-terminal regulatory domain activates the methylesterase activity.</text>
</comment>
<dbReference type="PROSITE" id="PS50122">
    <property type="entry name" value="CHEB"/>
    <property type="match status" value="1"/>
</dbReference>
<reference evidence="11" key="1">
    <citation type="journal article" date="2017" name="Proc. Natl. Acad. Sci. U.S.A.">
        <title>Simulation of Deepwater Horizon oil plume reveals substrate specialization within a complex community of hydrocarbon-degraders.</title>
        <authorList>
            <person name="Hu P."/>
            <person name="Dubinsky E.A."/>
            <person name="Probst A.J."/>
            <person name="Wang J."/>
            <person name="Sieber C.M.K."/>
            <person name="Tom L.M."/>
            <person name="Gardinali P."/>
            <person name="Banfield J.F."/>
            <person name="Atlas R.M."/>
            <person name="Andersen G.L."/>
        </authorList>
    </citation>
    <scope>NUCLEOTIDE SEQUENCE [LARGE SCALE GENOMIC DNA]</scope>
</reference>
<gene>
    <name evidence="5" type="primary">cheB</name>
    <name evidence="10" type="ORF">A9Q84_16525</name>
</gene>
<comment type="catalytic activity">
    <reaction evidence="5">
        <text>L-glutaminyl-[protein] + H2O = L-glutamyl-[protein] + NH4(+)</text>
        <dbReference type="Rhea" id="RHEA:16441"/>
        <dbReference type="Rhea" id="RHEA-COMP:10207"/>
        <dbReference type="Rhea" id="RHEA-COMP:10208"/>
        <dbReference type="ChEBI" id="CHEBI:15377"/>
        <dbReference type="ChEBI" id="CHEBI:28938"/>
        <dbReference type="ChEBI" id="CHEBI:29973"/>
        <dbReference type="ChEBI" id="CHEBI:30011"/>
        <dbReference type="EC" id="3.5.1.44"/>
    </reaction>
</comment>
<dbReference type="PANTHER" id="PTHR42872">
    <property type="entry name" value="PROTEIN-GLUTAMATE METHYLESTERASE/PROTEIN-GLUTAMINE GLUTAMINASE"/>
    <property type="match status" value="1"/>
</dbReference>
<dbReference type="InterPro" id="IPR001789">
    <property type="entry name" value="Sig_transdc_resp-reg_receiver"/>
</dbReference>
<dbReference type="GO" id="GO:0000156">
    <property type="term" value="F:phosphorelay response regulator activity"/>
    <property type="evidence" value="ECO:0007669"/>
    <property type="project" value="InterPro"/>
</dbReference>
<comment type="domain">
    <text evidence="5">Contains a C-terminal catalytic domain, and an N-terminal region which modulates catalytic activity.</text>
</comment>
<sequence length="348" mass="39040">MSTSKITHVKKVIVVDDSLPVQKVIKRCLKDDSDIKVVSTASSAMEALEQIKIYKPDVITLDIQMPEMTGIEFLKKYAKELDIAVIIVSSFSKDDSDYYFQSLELGAFEYIEKPSFDSLDEISKKLCRTIKSSKKIREVLSLKNIKIVKVKKHHISKIENNIVVIGSSTGGVEALKEIFNSYPCEIPPTIVIQHIPESFSMKLAARFNELYEFTVKEAEHNETILKNTIYIAPGGKQLKIVKTGSVIKLFVTDDPPFNRHKPSVDFFFNSIANINEFDKHVVACILTGMGEDGARGLLRLKNNGFSTIAQDEESSVVFGMPRAAIKLNAAKYILPLKKIALMTFNKLK</sequence>
<feature type="active site" evidence="5 6">
    <location>
        <position position="168"/>
    </location>
</feature>
<dbReference type="NCBIfam" id="NF001965">
    <property type="entry name" value="PRK00742.1"/>
    <property type="match status" value="1"/>
</dbReference>
<evidence type="ECO:0000256" key="6">
    <source>
        <dbReference type="PROSITE-ProRule" id="PRU00050"/>
    </source>
</evidence>
<dbReference type="Pfam" id="PF00072">
    <property type="entry name" value="Response_reg"/>
    <property type="match status" value="1"/>
</dbReference>
<keyword evidence="5 7" id="KW-0597">Phosphoprotein</keyword>
<dbReference type="GO" id="GO:0005737">
    <property type="term" value="C:cytoplasm"/>
    <property type="evidence" value="ECO:0007669"/>
    <property type="project" value="UniProtKB-SubCell"/>
</dbReference>
<dbReference type="PROSITE" id="PS50110">
    <property type="entry name" value="RESPONSE_REGULATORY"/>
    <property type="match status" value="1"/>
</dbReference>